<dbReference type="PANTHER" id="PTHR10511:SF2">
    <property type="entry name" value="GRANULOCYTE COLONY-STIMULATING FACTOR"/>
    <property type="match status" value="1"/>
</dbReference>
<dbReference type="Gene3D" id="1.20.1250.10">
    <property type="match status" value="1"/>
</dbReference>
<reference evidence="2" key="3">
    <citation type="submission" date="2025-08" db="UniProtKB">
        <authorList>
            <consortium name="Ensembl"/>
        </authorList>
    </citation>
    <scope>IDENTIFICATION</scope>
    <source>
        <strain evidence="2">HNI</strain>
    </source>
</reference>
<evidence type="ECO:0008006" key="4">
    <source>
        <dbReference type="Google" id="ProtNLM"/>
    </source>
</evidence>
<dbReference type="SUPFAM" id="SSF47266">
    <property type="entry name" value="4-helical cytokines"/>
    <property type="match status" value="1"/>
</dbReference>
<name>A0A3P9LHU6_ORYLA</name>
<dbReference type="InterPro" id="IPR040117">
    <property type="entry name" value="GCSF/MGF"/>
</dbReference>
<protein>
    <recommendedName>
        <fullName evidence="4">Granulocyte colony-stimulating factor</fullName>
    </recommendedName>
</protein>
<dbReference type="Ensembl" id="ENSORLT00020029661.1">
    <property type="protein sequence ID" value="ENSORLP00020020296.1"/>
    <property type="gene ID" value="ENSORLG00020021308.1"/>
</dbReference>
<keyword evidence="1" id="KW-0732">Signal</keyword>
<reference evidence="2 3" key="2">
    <citation type="submission" date="2017-04" db="EMBL/GenBank/DDBJ databases">
        <title>CpG methylation of centromeres and impact of large insertions on vertebrate speciation.</title>
        <authorList>
            <person name="Ichikawa K."/>
            <person name="Yoshimura J."/>
            <person name="Morishita S."/>
        </authorList>
    </citation>
    <scope>NUCLEOTIDE SEQUENCE</scope>
    <source>
        <strain evidence="2 3">HNI</strain>
    </source>
</reference>
<proteinExistence type="predicted"/>
<dbReference type="GO" id="GO:0045639">
    <property type="term" value="P:positive regulation of myeloid cell differentiation"/>
    <property type="evidence" value="ECO:0007669"/>
    <property type="project" value="InterPro"/>
</dbReference>
<evidence type="ECO:0000313" key="2">
    <source>
        <dbReference type="Ensembl" id="ENSORLP00020020296.1"/>
    </source>
</evidence>
<dbReference type="GO" id="GO:0005125">
    <property type="term" value="F:cytokine activity"/>
    <property type="evidence" value="ECO:0007669"/>
    <property type="project" value="InterPro"/>
</dbReference>
<sequence length="221" mass="23863">MNSTTALVLLHCYLLAAVVTSAPSSPPSFREAVEGAKTLVEKILEELPPAYSAAISAQGFSLDSPIQNLNLHLMSMSLQIPGPPVLKPFSDSFTLDTCVSRMLAGVQLHQNLLAVLSGRLAGLEELKADVRDLLAHIMKVPPTAAGSSSCIRMELQLSVFQLKEAALMEGGALEQNRGSDLDARLTDSYMVQVAAHTVLTQLRSFCHDLTRSFRALATYRL</sequence>
<feature type="chain" id="PRO_5018152509" description="Granulocyte colony-stimulating factor" evidence="1">
    <location>
        <begin position="22"/>
        <end position="221"/>
    </location>
</feature>
<feature type="signal peptide" evidence="1">
    <location>
        <begin position="1"/>
        <end position="21"/>
    </location>
</feature>
<dbReference type="PANTHER" id="PTHR10511">
    <property type="entry name" value="GRANULOCYTE COLONY-STIMULATING FACTOR"/>
    <property type="match status" value="1"/>
</dbReference>
<reference key="1">
    <citation type="journal article" date="2007" name="Nature">
        <title>The medaka draft genome and insights into vertebrate genome evolution.</title>
        <authorList>
            <person name="Kasahara M."/>
            <person name="Naruse K."/>
            <person name="Sasaki S."/>
            <person name="Nakatani Y."/>
            <person name="Qu W."/>
            <person name="Ahsan B."/>
            <person name="Yamada T."/>
            <person name="Nagayasu Y."/>
            <person name="Doi K."/>
            <person name="Kasai Y."/>
            <person name="Jindo T."/>
            <person name="Kobayashi D."/>
            <person name="Shimada A."/>
            <person name="Toyoda A."/>
            <person name="Kuroki Y."/>
            <person name="Fujiyama A."/>
            <person name="Sasaki T."/>
            <person name="Shimizu A."/>
            <person name="Asakawa S."/>
            <person name="Shimizu N."/>
            <person name="Hashimoto S."/>
            <person name="Yang J."/>
            <person name="Lee Y."/>
            <person name="Matsushima K."/>
            <person name="Sugano S."/>
            <person name="Sakaizumi M."/>
            <person name="Narita T."/>
            <person name="Ohishi K."/>
            <person name="Haga S."/>
            <person name="Ohta F."/>
            <person name="Nomoto H."/>
            <person name="Nogata K."/>
            <person name="Morishita T."/>
            <person name="Endo T."/>
            <person name="Shin-I T."/>
            <person name="Takeda H."/>
            <person name="Morishita S."/>
            <person name="Kohara Y."/>
        </authorList>
    </citation>
    <scope>NUCLEOTIDE SEQUENCE [LARGE SCALE GENOMIC DNA]</scope>
    <source>
        <strain>Hd-rR</strain>
    </source>
</reference>
<reference evidence="2" key="4">
    <citation type="submission" date="2025-09" db="UniProtKB">
        <authorList>
            <consortium name="Ensembl"/>
        </authorList>
    </citation>
    <scope>IDENTIFICATION</scope>
    <source>
        <strain evidence="2">HNI</strain>
    </source>
</reference>
<dbReference type="InterPro" id="IPR009079">
    <property type="entry name" value="4_helix_cytokine-like_core"/>
</dbReference>
<accession>A0A3P9LHU6</accession>
<dbReference type="AlphaFoldDB" id="A0A3P9LHU6"/>
<evidence type="ECO:0000313" key="3">
    <source>
        <dbReference type="Proteomes" id="UP000265180"/>
    </source>
</evidence>
<organism evidence="2 3">
    <name type="scientific">Oryzias latipes</name>
    <name type="common">Japanese rice fish</name>
    <name type="synonym">Japanese killifish</name>
    <dbReference type="NCBI Taxonomy" id="8090"/>
    <lineage>
        <taxon>Eukaryota</taxon>
        <taxon>Metazoa</taxon>
        <taxon>Chordata</taxon>
        <taxon>Craniata</taxon>
        <taxon>Vertebrata</taxon>
        <taxon>Euteleostomi</taxon>
        <taxon>Actinopterygii</taxon>
        <taxon>Neopterygii</taxon>
        <taxon>Teleostei</taxon>
        <taxon>Neoteleostei</taxon>
        <taxon>Acanthomorphata</taxon>
        <taxon>Ovalentaria</taxon>
        <taxon>Atherinomorphae</taxon>
        <taxon>Beloniformes</taxon>
        <taxon>Adrianichthyidae</taxon>
        <taxon>Oryziinae</taxon>
        <taxon>Oryzias</taxon>
    </lineage>
</organism>
<dbReference type="Proteomes" id="UP000265180">
    <property type="component" value="Chromosome 8"/>
</dbReference>
<evidence type="ECO:0000256" key="1">
    <source>
        <dbReference type="SAM" id="SignalP"/>
    </source>
</evidence>